<reference evidence="1" key="1">
    <citation type="submission" date="2023-03" db="EMBL/GenBank/DDBJ databases">
        <title>Massive genome expansion in bonnet fungi (Mycena s.s.) driven by repeated elements and novel gene families across ecological guilds.</title>
        <authorList>
            <consortium name="Lawrence Berkeley National Laboratory"/>
            <person name="Harder C.B."/>
            <person name="Miyauchi S."/>
            <person name="Viragh M."/>
            <person name="Kuo A."/>
            <person name="Thoen E."/>
            <person name="Andreopoulos B."/>
            <person name="Lu D."/>
            <person name="Skrede I."/>
            <person name="Drula E."/>
            <person name="Henrissat B."/>
            <person name="Morin E."/>
            <person name="Kohler A."/>
            <person name="Barry K."/>
            <person name="LaButti K."/>
            <person name="Morin E."/>
            <person name="Salamov A."/>
            <person name="Lipzen A."/>
            <person name="Mereny Z."/>
            <person name="Hegedus B."/>
            <person name="Baldrian P."/>
            <person name="Stursova M."/>
            <person name="Weitz H."/>
            <person name="Taylor A."/>
            <person name="Grigoriev I.V."/>
            <person name="Nagy L.G."/>
            <person name="Martin F."/>
            <person name="Kauserud H."/>
        </authorList>
    </citation>
    <scope>NUCLEOTIDE SEQUENCE</scope>
    <source>
        <strain evidence="1">9144</strain>
    </source>
</reference>
<accession>A0AAD6V192</accession>
<organism evidence="1 2">
    <name type="scientific">Mycena pura</name>
    <dbReference type="NCBI Taxonomy" id="153505"/>
    <lineage>
        <taxon>Eukaryota</taxon>
        <taxon>Fungi</taxon>
        <taxon>Dikarya</taxon>
        <taxon>Basidiomycota</taxon>
        <taxon>Agaricomycotina</taxon>
        <taxon>Agaricomycetes</taxon>
        <taxon>Agaricomycetidae</taxon>
        <taxon>Agaricales</taxon>
        <taxon>Marasmiineae</taxon>
        <taxon>Mycenaceae</taxon>
        <taxon>Mycena</taxon>
    </lineage>
</organism>
<sequence>MDGESARSAFQAVEPDHETAKKIAARVWDATQYRYIYKKKAESRSSTAATTYTFFCAQNEKEVTKTRLTDDLRKRRARMKMDRFACNGYLHVTVNPDIPETIRLRVQHHRAHCHYVDISLPDDIKNLVEKMKDQPASNIWSQVLQDYPQTQVTQKQIYALW</sequence>
<protein>
    <submittedName>
        <fullName evidence="1">Uncharacterized protein</fullName>
    </submittedName>
</protein>
<dbReference type="AlphaFoldDB" id="A0AAD6V192"/>
<proteinExistence type="predicted"/>
<gene>
    <name evidence="1" type="ORF">GGX14DRAFT_372334</name>
</gene>
<evidence type="ECO:0000313" key="2">
    <source>
        <dbReference type="Proteomes" id="UP001219525"/>
    </source>
</evidence>
<comment type="caution">
    <text evidence="1">The sequence shown here is derived from an EMBL/GenBank/DDBJ whole genome shotgun (WGS) entry which is preliminary data.</text>
</comment>
<name>A0AAD6V192_9AGAR</name>
<dbReference type="Proteomes" id="UP001219525">
    <property type="component" value="Unassembled WGS sequence"/>
</dbReference>
<feature type="non-terminal residue" evidence="1">
    <location>
        <position position="161"/>
    </location>
</feature>
<dbReference type="EMBL" id="JARJCW010000063">
    <property type="protein sequence ID" value="KAJ7200340.1"/>
    <property type="molecule type" value="Genomic_DNA"/>
</dbReference>
<evidence type="ECO:0000313" key="1">
    <source>
        <dbReference type="EMBL" id="KAJ7200340.1"/>
    </source>
</evidence>
<keyword evidence="2" id="KW-1185">Reference proteome</keyword>